<dbReference type="NCBIfam" id="NF033550">
    <property type="entry name" value="transpos_ISL3"/>
    <property type="match status" value="1"/>
</dbReference>
<dbReference type="PANTHER" id="PTHR33498">
    <property type="entry name" value="TRANSPOSASE FOR INSERTION SEQUENCE ELEMENT IS1557"/>
    <property type="match status" value="1"/>
</dbReference>
<dbReference type="EMBL" id="BJYM01000044">
    <property type="protein sequence ID" value="GEN89954.1"/>
    <property type="molecule type" value="Genomic_DNA"/>
</dbReference>
<name>A0A511ZR85_9BACI</name>
<proteinExistence type="predicted"/>
<evidence type="ECO:0000313" key="3">
    <source>
        <dbReference type="Proteomes" id="UP000321558"/>
    </source>
</evidence>
<keyword evidence="3" id="KW-1185">Reference proteome</keyword>
<evidence type="ECO:0000313" key="2">
    <source>
        <dbReference type="EMBL" id="GEN89954.1"/>
    </source>
</evidence>
<evidence type="ECO:0000259" key="1">
    <source>
        <dbReference type="Pfam" id="PF01610"/>
    </source>
</evidence>
<dbReference type="AlphaFoldDB" id="A0A511ZR85"/>
<dbReference type="InterPro" id="IPR047951">
    <property type="entry name" value="Transpos_ISL3"/>
</dbReference>
<gene>
    <name evidence="2" type="ORF">OSO01_46930</name>
</gene>
<feature type="domain" description="Transposase IS204/IS1001/IS1096/IS1165 DDE" evidence="1">
    <location>
        <begin position="5"/>
        <end position="240"/>
    </location>
</feature>
<sequence length="251" mass="29782">MPRVIAIDEFKGDADGKRFQLNVVDVENRRIIDILPDRKVETMEEYLKSCDTGKVEIVVMDLSRSFKQAIRKALGNPLIIADRFHFMRQVYWAFDEVRREVQKGLPKKDRIRMKRSKKLLWKSWIACSDNQKKKIQQLLEIDTRLKEAYDLKHALDMWFKESDEYSVAAGLEACLKKLKASTLDGFHRVAGTFKRWRQEILQSFMYPYNNGYIEGVNNTIKVLKRLSYGIKNFERMRKKILWQQEVKLVLK</sequence>
<organism evidence="2 3">
    <name type="scientific">Oceanobacillus sojae</name>
    <dbReference type="NCBI Taxonomy" id="582851"/>
    <lineage>
        <taxon>Bacteria</taxon>
        <taxon>Bacillati</taxon>
        <taxon>Bacillota</taxon>
        <taxon>Bacilli</taxon>
        <taxon>Bacillales</taxon>
        <taxon>Bacillaceae</taxon>
        <taxon>Oceanobacillus</taxon>
    </lineage>
</organism>
<reference evidence="2 3" key="1">
    <citation type="submission" date="2019-07" db="EMBL/GenBank/DDBJ databases">
        <title>Whole genome shotgun sequence of Oceanobacillus sojae NBRC 105379.</title>
        <authorList>
            <person name="Hosoyama A."/>
            <person name="Uohara A."/>
            <person name="Ohji S."/>
            <person name="Ichikawa N."/>
        </authorList>
    </citation>
    <scope>NUCLEOTIDE SEQUENCE [LARGE SCALE GENOMIC DNA]</scope>
    <source>
        <strain evidence="2 3">NBRC 105379</strain>
    </source>
</reference>
<accession>A0A511ZR85</accession>
<dbReference type="Pfam" id="PF01610">
    <property type="entry name" value="DDE_Tnp_ISL3"/>
    <property type="match status" value="1"/>
</dbReference>
<dbReference type="Proteomes" id="UP000321558">
    <property type="component" value="Unassembled WGS sequence"/>
</dbReference>
<protein>
    <recommendedName>
        <fullName evidence="1">Transposase IS204/IS1001/IS1096/IS1165 DDE domain-containing protein</fullName>
    </recommendedName>
</protein>
<dbReference type="PANTHER" id="PTHR33498:SF1">
    <property type="entry name" value="TRANSPOSASE FOR INSERTION SEQUENCE ELEMENT IS1557"/>
    <property type="match status" value="1"/>
</dbReference>
<comment type="caution">
    <text evidence="2">The sequence shown here is derived from an EMBL/GenBank/DDBJ whole genome shotgun (WGS) entry which is preliminary data.</text>
</comment>
<dbReference type="InterPro" id="IPR002560">
    <property type="entry name" value="Transposase_DDE"/>
</dbReference>